<feature type="region of interest" description="Disordered" evidence="1">
    <location>
        <begin position="36"/>
        <end position="66"/>
    </location>
</feature>
<reference evidence="3" key="1">
    <citation type="submission" date="2014-03" db="EMBL/GenBank/DDBJ databases">
        <authorList>
            <person name="Aksoy S."/>
            <person name="Warren W."/>
            <person name="Wilson R.K."/>
        </authorList>
    </citation>
    <scope>NUCLEOTIDE SEQUENCE [LARGE SCALE GENOMIC DNA]</scope>
    <source>
        <strain evidence="3">IAEA</strain>
    </source>
</reference>
<reference evidence="2" key="2">
    <citation type="submission" date="2020-05" db="UniProtKB">
        <authorList>
            <consortium name="EnsemblMetazoa"/>
        </authorList>
    </citation>
    <scope>IDENTIFICATION</scope>
    <source>
        <strain evidence="2">IAEA</strain>
    </source>
</reference>
<protein>
    <submittedName>
        <fullName evidence="2">Uncharacterized protein</fullName>
    </submittedName>
</protein>
<dbReference type="VEuPathDB" id="VectorBase:GPAI030237"/>
<name>A0A1A9ZZZ4_GLOPL</name>
<proteinExistence type="predicted"/>
<accession>A0A1A9ZZZ4</accession>
<dbReference type="AlphaFoldDB" id="A0A1A9ZZZ4"/>
<organism evidence="2 3">
    <name type="scientific">Glossina pallidipes</name>
    <name type="common">Tsetse fly</name>
    <dbReference type="NCBI Taxonomy" id="7398"/>
    <lineage>
        <taxon>Eukaryota</taxon>
        <taxon>Metazoa</taxon>
        <taxon>Ecdysozoa</taxon>
        <taxon>Arthropoda</taxon>
        <taxon>Hexapoda</taxon>
        <taxon>Insecta</taxon>
        <taxon>Pterygota</taxon>
        <taxon>Neoptera</taxon>
        <taxon>Endopterygota</taxon>
        <taxon>Diptera</taxon>
        <taxon>Brachycera</taxon>
        <taxon>Muscomorpha</taxon>
        <taxon>Hippoboscoidea</taxon>
        <taxon>Glossinidae</taxon>
        <taxon>Glossina</taxon>
    </lineage>
</organism>
<keyword evidence="3" id="KW-1185">Reference proteome</keyword>
<dbReference type="EnsemblMetazoa" id="GPAI030237-RA">
    <property type="protein sequence ID" value="GPAI030237-PA"/>
    <property type="gene ID" value="GPAI030237"/>
</dbReference>
<sequence length="144" mass="15375">MLPDVKYLQVIAFFSISLKKFKCRNEEVGIFGNNGSEEIPLEDFQQSPPHSRVPSGSGSSRSHTPSRALTFDQVSMSNNSASDSVHIPNVAQVNGGVTAAAKTKDSTTQINNSSEETSFIGSDQVDGLLSSGSNGRRRGVIETV</sequence>
<evidence type="ECO:0000313" key="2">
    <source>
        <dbReference type="EnsemblMetazoa" id="GPAI030237-PA"/>
    </source>
</evidence>
<feature type="compositionally biased region" description="Low complexity" evidence="1">
    <location>
        <begin position="47"/>
        <end position="66"/>
    </location>
</feature>
<evidence type="ECO:0000313" key="3">
    <source>
        <dbReference type="Proteomes" id="UP000092445"/>
    </source>
</evidence>
<dbReference type="Proteomes" id="UP000092445">
    <property type="component" value="Unassembled WGS sequence"/>
</dbReference>
<evidence type="ECO:0000256" key="1">
    <source>
        <dbReference type="SAM" id="MobiDB-lite"/>
    </source>
</evidence>
<dbReference type="STRING" id="7398.A0A1A9ZZZ4"/>
<feature type="region of interest" description="Disordered" evidence="1">
    <location>
        <begin position="121"/>
        <end position="144"/>
    </location>
</feature>